<evidence type="ECO:0000256" key="2">
    <source>
        <dbReference type="ARBA" id="ARBA00022540"/>
    </source>
</evidence>
<dbReference type="GO" id="GO:0003743">
    <property type="term" value="F:translation initiation factor activity"/>
    <property type="evidence" value="ECO:0007669"/>
    <property type="project" value="UniProtKB-KW"/>
</dbReference>
<evidence type="ECO:0000259" key="7">
    <source>
        <dbReference type="PROSITE" id="PS51363"/>
    </source>
</evidence>
<dbReference type="PANTHER" id="PTHR23001:SF7">
    <property type="entry name" value="EUKARYOTIC TRANSLATION INITIATION FACTOR 5"/>
    <property type="match status" value="1"/>
</dbReference>
<reference evidence="8 9" key="1">
    <citation type="journal article" date="2019" name="Sci. Rep.">
        <title>Comparative genomics of chytrid fungi reveal insights into the obligate biotrophic and pathogenic lifestyle of Synchytrium endobioticum.</title>
        <authorList>
            <person name="van de Vossenberg B.T.L.H."/>
            <person name="Warris S."/>
            <person name="Nguyen H.D.T."/>
            <person name="van Gent-Pelzer M.P.E."/>
            <person name="Joly D.L."/>
            <person name="van de Geest H.C."/>
            <person name="Bonants P.J.M."/>
            <person name="Smith D.S."/>
            <person name="Levesque C.A."/>
            <person name="van der Lee T.A.J."/>
        </authorList>
    </citation>
    <scope>NUCLEOTIDE SEQUENCE [LARGE SCALE GENOMIC DNA]</scope>
    <source>
        <strain evidence="8 9">CBS 809.83</strain>
    </source>
</reference>
<dbReference type="SUPFAM" id="SSF48371">
    <property type="entry name" value="ARM repeat"/>
    <property type="match status" value="1"/>
</dbReference>
<dbReference type="PROSITE" id="PS51363">
    <property type="entry name" value="W2"/>
    <property type="match status" value="1"/>
</dbReference>
<dbReference type="InterPro" id="IPR045196">
    <property type="entry name" value="IF2/IF5"/>
</dbReference>
<evidence type="ECO:0000313" key="9">
    <source>
        <dbReference type="Proteomes" id="UP000318582"/>
    </source>
</evidence>
<keyword evidence="9" id="KW-1185">Reference proteome</keyword>
<dbReference type="InterPro" id="IPR016189">
    <property type="entry name" value="Transl_init_fac_IF2/IF5_N"/>
</dbReference>
<dbReference type="GO" id="GO:0005829">
    <property type="term" value="C:cytosol"/>
    <property type="evidence" value="ECO:0007669"/>
    <property type="project" value="TreeGrafter"/>
</dbReference>
<feature type="region of interest" description="Disordered" evidence="6">
    <location>
        <begin position="142"/>
        <end position="183"/>
    </location>
</feature>
<dbReference type="InterPro" id="IPR016190">
    <property type="entry name" value="Transl_init_fac_IF2/IF5_Zn-bd"/>
</dbReference>
<dbReference type="Pfam" id="PF01873">
    <property type="entry name" value="eIF-5_eIF-2B"/>
    <property type="match status" value="1"/>
</dbReference>
<dbReference type="InterPro" id="IPR002735">
    <property type="entry name" value="Transl_init_fac_IF2/IF5_dom"/>
</dbReference>
<keyword evidence="5" id="KW-0342">GTP-binding</keyword>
<evidence type="ECO:0000256" key="4">
    <source>
        <dbReference type="ARBA" id="ARBA00022917"/>
    </source>
</evidence>
<dbReference type="Gene3D" id="1.25.40.180">
    <property type="match status" value="1"/>
</dbReference>
<dbReference type="InterPro" id="IPR016024">
    <property type="entry name" value="ARM-type_fold"/>
</dbReference>
<dbReference type="CDD" id="cd11561">
    <property type="entry name" value="W2_eIF5"/>
    <property type="match status" value="1"/>
</dbReference>
<feature type="domain" description="W2" evidence="7">
    <location>
        <begin position="242"/>
        <end position="399"/>
    </location>
</feature>
<comment type="similarity">
    <text evidence="1">Belongs to the eIF-2-beta/eIF-5 family.</text>
</comment>
<organism evidence="8 9">
    <name type="scientific">Powellomyces hirtus</name>
    <dbReference type="NCBI Taxonomy" id="109895"/>
    <lineage>
        <taxon>Eukaryota</taxon>
        <taxon>Fungi</taxon>
        <taxon>Fungi incertae sedis</taxon>
        <taxon>Chytridiomycota</taxon>
        <taxon>Chytridiomycota incertae sedis</taxon>
        <taxon>Chytridiomycetes</taxon>
        <taxon>Spizellomycetales</taxon>
        <taxon>Powellomycetaceae</taxon>
        <taxon>Powellomyces</taxon>
    </lineage>
</organism>
<dbReference type="Pfam" id="PF02020">
    <property type="entry name" value="W2"/>
    <property type="match status" value="1"/>
</dbReference>
<dbReference type="GO" id="GO:0005525">
    <property type="term" value="F:GTP binding"/>
    <property type="evidence" value="ECO:0007669"/>
    <property type="project" value="UniProtKB-KW"/>
</dbReference>
<dbReference type="GO" id="GO:0005092">
    <property type="term" value="F:GDP-dissociation inhibitor activity"/>
    <property type="evidence" value="ECO:0007669"/>
    <property type="project" value="TreeGrafter"/>
</dbReference>
<keyword evidence="4" id="KW-0648">Protein biosynthesis</keyword>
<evidence type="ECO:0000256" key="1">
    <source>
        <dbReference type="ARBA" id="ARBA00010397"/>
    </source>
</evidence>
<dbReference type="SUPFAM" id="SSF100966">
    <property type="entry name" value="Translation initiation factor 2 beta, aIF2beta, N-terminal domain"/>
    <property type="match status" value="1"/>
</dbReference>
<proteinExistence type="inferred from homology"/>
<dbReference type="SUPFAM" id="SSF75689">
    <property type="entry name" value="Zinc-binding domain of translation initiation factor 2 beta"/>
    <property type="match status" value="1"/>
</dbReference>
<dbReference type="AlphaFoldDB" id="A0A507EGL6"/>
<dbReference type="GO" id="GO:0001732">
    <property type="term" value="P:formation of cytoplasmic translation initiation complex"/>
    <property type="evidence" value="ECO:0007669"/>
    <property type="project" value="TreeGrafter"/>
</dbReference>
<evidence type="ECO:0000256" key="5">
    <source>
        <dbReference type="ARBA" id="ARBA00023134"/>
    </source>
</evidence>
<comment type="caution">
    <text evidence="8">The sequence shown here is derived from an EMBL/GenBank/DDBJ whole genome shotgun (WGS) entry which is preliminary data.</text>
</comment>
<dbReference type="FunFam" id="2.20.25.350:FF:000001">
    <property type="entry name" value="Eukaryotic translation initiation factor 5"/>
    <property type="match status" value="1"/>
</dbReference>
<dbReference type="GO" id="GO:0071074">
    <property type="term" value="F:eukaryotic initiation factor eIF2 binding"/>
    <property type="evidence" value="ECO:0007669"/>
    <property type="project" value="TreeGrafter"/>
</dbReference>
<evidence type="ECO:0000313" key="8">
    <source>
        <dbReference type="EMBL" id="TPX62406.1"/>
    </source>
</evidence>
<sequence length="403" mass="44354">MSAINIRRDVSDKFYRYKMPKLISKIEGKGNGIKTAIPNMSDIAKALSRPTAYPTKYFGCELGAQVKCDEKNDRYIVNGAHDAEKLQKALDGFIDKFVLCPSCKNPETDLIITKDEYIYRDCKACGANGPCDMRHKLTTFILKNPPVQPKKGKKSKNGATDSKGMPTPPDTASQGSEEDDETADVAAFMDAEAAAAAALPVKDRDGDDDDWAVDTSADAVAARMKELAVGGAVAKLTEADEEDESDDPLEQFADYILTHADASDEEIQTAARNLDIRSDKACAVLAQVLFNASVLSEKQIPMRAALLGKFSKNEKAQKNLLGGIERLVGVSHKDELMAKVPMILKALYDEDLVDEEVFIAWGDKPSKKFVDRKISKEIREKAEPFLAWLKEADEEDSEEEESD</sequence>
<dbReference type="SMART" id="SM00653">
    <property type="entry name" value="eIF2B_5"/>
    <property type="match status" value="1"/>
</dbReference>
<dbReference type="Proteomes" id="UP000318582">
    <property type="component" value="Unassembled WGS sequence"/>
</dbReference>
<protein>
    <recommendedName>
        <fullName evidence="7">W2 domain-containing protein</fullName>
    </recommendedName>
</protein>
<dbReference type="EMBL" id="QEAQ01000003">
    <property type="protein sequence ID" value="TPX62406.1"/>
    <property type="molecule type" value="Genomic_DNA"/>
</dbReference>
<dbReference type="InterPro" id="IPR003307">
    <property type="entry name" value="W2_domain"/>
</dbReference>
<dbReference type="Gene3D" id="2.20.25.350">
    <property type="match status" value="1"/>
</dbReference>
<accession>A0A507EGL6</accession>
<dbReference type="PANTHER" id="PTHR23001">
    <property type="entry name" value="EUKARYOTIC TRANSLATION INITIATION FACTOR"/>
    <property type="match status" value="1"/>
</dbReference>
<gene>
    <name evidence="8" type="ORF">PhCBS80983_g00431</name>
</gene>
<dbReference type="SMART" id="SM00515">
    <property type="entry name" value="eIF5C"/>
    <property type="match status" value="1"/>
</dbReference>
<name>A0A507EGL6_9FUNG</name>
<keyword evidence="3" id="KW-0547">Nucleotide-binding</keyword>
<dbReference type="STRING" id="109895.A0A507EGL6"/>
<evidence type="ECO:0000256" key="3">
    <source>
        <dbReference type="ARBA" id="ARBA00022741"/>
    </source>
</evidence>
<evidence type="ECO:0000256" key="6">
    <source>
        <dbReference type="SAM" id="MobiDB-lite"/>
    </source>
</evidence>
<dbReference type="FunFam" id="3.30.30.170:FF:000002">
    <property type="entry name" value="Eukaryotic translation initiation factor 5"/>
    <property type="match status" value="1"/>
</dbReference>
<keyword evidence="2" id="KW-0396">Initiation factor</keyword>
<dbReference type="Gene3D" id="3.30.30.170">
    <property type="match status" value="1"/>
</dbReference>